<dbReference type="InterPro" id="IPR043837">
    <property type="entry name" value="Mtf2-like_C"/>
</dbReference>
<feature type="compositionally biased region" description="Low complexity" evidence="1">
    <location>
        <begin position="125"/>
        <end position="136"/>
    </location>
</feature>
<protein>
    <recommendedName>
        <fullName evidence="2">Mtf2-like C-terminal domain-containing protein</fullName>
    </recommendedName>
</protein>
<reference evidence="3 4" key="1">
    <citation type="journal article" date="2011" name="Proc. Natl. Acad. Sci. U.S.A.">
        <title>Evolutionary erosion of yeast sex chromosomes by mating-type switching accidents.</title>
        <authorList>
            <person name="Gordon J.L."/>
            <person name="Armisen D."/>
            <person name="Proux-Wera E."/>
            <person name="Oheigeartaigh S.S."/>
            <person name="Byrne K.P."/>
            <person name="Wolfe K.H."/>
        </authorList>
    </citation>
    <scope>NUCLEOTIDE SEQUENCE [LARGE SCALE GENOMIC DNA]</scope>
    <source>
        <strain evidence="4">ATCC MYA-139 / BCRC 22969 / CBS 8797 / CCRC 22969 / KCTC 17520 / NBRC 10181 / NCYC 3082</strain>
    </source>
</reference>
<feature type="domain" description="Mtf2-like C-terminal" evidence="2">
    <location>
        <begin position="234"/>
        <end position="456"/>
    </location>
</feature>
<dbReference type="PANTHER" id="PTHR39468:SF1">
    <property type="entry name" value="MTF2-LIKE C-TERMINAL DOMAIN-CONTAINING PROTEIN"/>
    <property type="match status" value="1"/>
</dbReference>
<dbReference type="GO" id="GO:0005739">
    <property type="term" value="C:mitochondrion"/>
    <property type="evidence" value="ECO:0007669"/>
    <property type="project" value="InterPro"/>
</dbReference>
<keyword evidence="4" id="KW-1185">Reference proteome</keyword>
<feature type="region of interest" description="Disordered" evidence="1">
    <location>
        <begin position="50"/>
        <end position="77"/>
    </location>
</feature>
<feature type="compositionally biased region" description="Polar residues" evidence="1">
    <location>
        <begin position="66"/>
        <end position="76"/>
    </location>
</feature>
<sequence>MLKDAEMRNSVTSFSGPGMLPLRSVQHRCCHARLFHWSARWAKNEPFSSDIHGDTRGDGPSFRSKVAQTPATQSDETIQERAMFDKLFANMQEKQERESLRRREPRDSLNLKVSFGKYDLDKTEQQQPPRQPPQRQRFTDANVVLQLERLKAGVRSCRPGIGAGPGSGPEHLCVQYAQRNGRRAGTVAGKQKRKTLDRVDGASGSALEQTAPLPEISKDLHIDLQKVEAEERFKAELTQAMRPYMESPVFLERIRTDYDATVYVRDAMENFERRDKSLDKAVSTMSPRGSPPASTFRSRANPGDAAVPEPQPVTLPYTICHLLRQTQAWSSARRYTLAMCVYEFCRRSADVSSYLYLCDVDFYNCLLELTWDNYPEAHRIAQLTAEMQTNGVRGDIYTVGILDKIVHEMRSINDDIIDEDNWQQMKNRALTVGVIWNKETSSDLLIVENYLRHLKRQLTS</sequence>
<name>J7RRR6_HUIN7</name>
<reference evidence="4" key="2">
    <citation type="submission" date="2012-08" db="EMBL/GenBank/DDBJ databases">
        <title>Genome sequence of Kazachstania naganishii.</title>
        <authorList>
            <person name="Gordon J.L."/>
            <person name="Armisen D."/>
            <person name="Proux-Wera E."/>
            <person name="OhEigeartaigh S.S."/>
            <person name="Byrne K.P."/>
            <person name="Wolfe K.H."/>
        </authorList>
    </citation>
    <scope>NUCLEOTIDE SEQUENCE [LARGE SCALE GENOMIC DNA]</scope>
    <source>
        <strain evidence="4">ATCC MYA-139 / BCRC 22969 / CBS 8797 / CCRC 22969 / KCTC 17520 / NBRC 10181 / NCYC 3082</strain>
    </source>
</reference>
<evidence type="ECO:0000313" key="3">
    <source>
        <dbReference type="EMBL" id="CCK72548.1"/>
    </source>
</evidence>
<dbReference type="eggNOG" id="ENOG502RXV4">
    <property type="taxonomic scope" value="Eukaryota"/>
</dbReference>
<dbReference type="KEGG" id="kng:KNAG_0K01840"/>
<gene>
    <name evidence="3" type="primary">KNAG0K01840</name>
    <name evidence="3" type="ordered locus">KNAG_0K01840</name>
</gene>
<dbReference type="Pfam" id="PF19189">
    <property type="entry name" value="Mtf2"/>
    <property type="match status" value="1"/>
</dbReference>
<dbReference type="Proteomes" id="UP000006310">
    <property type="component" value="Chromosome 11"/>
</dbReference>
<feature type="region of interest" description="Disordered" evidence="1">
    <location>
        <begin position="278"/>
        <end position="307"/>
    </location>
</feature>
<organism evidence="3 4">
    <name type="scientific">Huiozyma naganishii (strain ATCC MYA-139 / BCRC 22969 / CBS 8797 / KCTC 17520 / NBRC 10181 / NCYC 3082 / Yp74L-3)</name>
    <name type="common">Yeast</name>
    <name type="synonym">Kazachstania naganishii</name>
    <dbReference type="NCBI Taxonomy" id="1071383"/>
    <lineage>
        <taxon>Eukaryota</taxon>
        <taxon>Fungi</taxon>
        <taxon>Dikarya</taxon>
        <taxon>Ascomycota</taxon>
        <taxon>Saccharomycotina</taxon>
        <taxon>Saccharomycetes</taxon>
        <taxon>Saccharomycetales</taxon>
        <taxon>Saccharomycetaceae</taxon>
        <taxon>Huiozyma</taxon>
    </lineage>
</organism>
<dbReference type="PANTHER" id="PTHR39468">
    <property type="entry name" value="CHROMOSOME 7, WHOLE GENOME SHOTGUN SEQUENCE"/>
    <property type="match status" value="1"/>
</dbReference>
<dbReference type="STRING" id="1071383.J7RRR6"/>
<dbReference type="HOGENOM" id="CLU_056437_0_0_1"/>
<dbReference type="InterPro" id="IPR040009">
    <property type="entry name" value="Mtf2/C5D6.12-like"/>
</dbReference>
<proteinExistence type="predicted"/>
<feature type="compositionally biased region" description="Basic and acidic residues" evidence="1">
    <location>
        <begin position="93"/>
        <end position="109"/>
    </location>
</feature>
<dbReference type="RefSeq" id="XP_022466793.1">
    <property type="nucleotide sequence ID" value="XM_022610503.1"/>
</dbReference>
<evidence type="ECO:0000259" key="2">
    <source>
        <dbReference type="Pfam" id="PF19189"/>
    </source>
</evidence>
<dbReference type="EMBL" id="HE978324">
    <property type="protein sequence ID" value="CCK72548.1"/>
    <property type="molecule type" value="Genomic_DNA"/>
</dbReference>
<accession>J7RRR6</accession>
<dbReference type="AlphaFoldDB" id="J7RRR6"/>
<dbReference type="GeneID" id="34528315"/>
<dbReference type="OrthoDB" id="2444174at2759"/>
<feature type="region of interest" description="Disordered" evidence="1">
    <location>
        <begin position="93"/>
        <end position="138"/>
    </location>
</feature>
<evidence type="ECO:0000256" key="1">
    <source>
        <dbReference type="SAM" id="MobiDB-lite"/>
    </source>
</evidence>
<feature type="compositionally biased region" description="Polar residues" evidence="1">
    <location>
        <begin position="283"/>
        <end position="298"/>
    </location>
</feature>
<evidence type="ECO:0000313" key="4">
    <source>
        <dbReference type="Proteomes" id="UP000006310"/>
    </source>
</evidence>